<protein>
    <submittedName>
        <fullName evidence="5">Helix-turn-helix domain-containing protein</fullName>
    </submittedName>
</protein>
<keyword evidence="6" id="KW-1185">Reference proteome</keyword>
<gene>
    <name evidence="5" type="ORF">RB624_23835</name>
</gene>
<sequence>MHSDLSWLLSQPLDPLAARFDGAVSATVTIVAVHAYRLQAVACDMPLLLVPLQGKKGLRCGDVQFDCGAGDFLLVHRALQFDVENTPDRDGPYRALALAFPWHVVELARSLLGPHAGAGSGPAHAASISVGALEAIVMPLRAYLEADAQDPLMTDYLALGLLVALARLGHRAFLMAHDPSTAARVRLMIAAAPAQDWKSAHVEQQLQMSSATLRRHLHEEGTSFRALLLDVRLHAGLALLQTTRRPVKAVAGACGYRSVPSFSRAFARRFGVDPSAVAGA</sequence>
<dbReference type="PROSITE" id="PS01124">
    <property type="entry name" value="HTH_ARAC_FAMILY_2"/>
    <property type="match status" value="1"/>
</dbReference>
<dbReference type="Gene3D" id="1.10.10.60">
    <property type="entry name" value="Homeodomain-like"/>
    <property type="match status" value="1"/>
</dbReference>
<evidence type="ECO:0000256" key="2">
    <source>
        <dbReference type="ARBA" id="ARBA00023125"/>
    </source>
</evidence>
<dbReference type="SUPFAM" id="SSF46689">
    <property type="entry name" value="Homeodomain-like"/>
    <property type="match status" value="1"/>
</dbReference>
<evidence type="ECO:0000256" key="1">
    <source>
        <dbReference type="ARBA" id="ARBA00023015"/>
    </source>
</evidence>
<dbReference type="RefSeq" id="WP_307780391.1">
    <property type="nucleotide sequence ID" value="NZ_JAVFKP010000007.1"/>
</dbReference>
<accession>A0ABU0XZ97</accession>
<dbReference type="Pfam" id="PF06719">
    <property type="entry name" value="AraC_N"/>
    <property type="match status" value="1"/>
</dbReference>
<keyword evidence="3" id="KW-0804">Transcription</keyword>
<proteinExistence type="predicted"/>
<name>A0ABU0XZ97_9BURK</name>
<dbReference type="EMBL" id="JAVFKP010000007">
    <property type="protein sequence ID" value="MDQ4628921.1"/>
    <property type="molecule type" value="Genomic_DNA"/>
</dbReference>
<dbReference type="InterPro" id="IPR009594">
    <property type="entry name" value="Tscrpt_reg_HTH_AraC_N"/>
</dbReference>
<dbReference type="InterPro" id="IPR018060">
    <property type="entry name" value="HTH_AraC"/>
</dbReference>
<keyword evidence="1" id="KW-0805">Transcription regulation</keyword>
<dbReference type="PANTHER" id="PTHR47894:SF4">
    <property type="entry name" value="HTH-TYPE TRANSCRIPTIONAL REGULATOR GADX"/>
    <property type="match status" value="1"/>
</dbReference>
<dbReference type="InterPro" id="IPR009057">
    <property type="entry name" value="Homeodomain-like_sf"/>
</dbReference>
<comment type="caution">
    <text evidence="5">The sequence shown here is derived from an EMBL/GenBank/DDBJ whole genome shotgun (WGS) entry which is preliminary data.</text>
</comment>
<dbReference type="PANTHER" id="PTHR47894">
    <property type="entry name" value="HTH-TYPE TRANSCRIPTIONAL REGULATOR GADX"/>
    <property type="match status" value="1"/>
</dbReference>
<evidence type="ECO:0000313" key="5">
    <source>
        <dbReference type="EMBL" id="MDQ4628921.1"/>
    </source>
</evidence>
<organism evidence="5 6">
    <name type="scientific">Janthinobacterium lividum</name>
    <dbReference type="NCBI Taxonomy" id="29581"/>
    <lineage>
        <taxon>Bacteria</taxon>
        <taxon>Pseudomonadati</taxon>
        <taxon>Pseudomonadota</taxon>
        <taxon>Betaproteobacteria</taxon>
        <taxon>Burkholderiales</taxon>
        <taxon>Oxalobacteraceae</taxon>
        <taxon>Janthinobacterium</taxon>
    </lineage>
</organism>
<dbReference type="Pfam" id="PF12833">
    <property type="entry name" value="HTH_18"/>
    <property type="match status" value="1"/>
</dbReference>
<dbReference type="Proteomes" id="UP001237592">
    <property type="component" value="Unassembled WGS sequence"/>
</dbReference>
<reference evidence="5 6" key="1">
    <citation type="submission" date="2023-08" db="EMBL/GenBank/DDBJ databases">
        <title>Draft genome sequence of Janthinobacterium lividum.</title>
        <authorList>
            <person name="Chun B.H."/>
            <person name="Lee Y."/>
        </authorList>
    </citation>
    <scope>NUCLEOTIDE SEQUENCE [LARGE SCALE GENOMIC DNA]</scope>
    <source>
        <strain evidence="5 6">AMJK</strain>
    </source>
</reference>
<evidence type="ECO:0000256" key="3">
    <source>
        <dbReference type="ARBA" id="ARBA00023163"/>
    </source>
</evidence>
<evidence type="ECO:0000259" key="4">
    <source>
        <dbReference type="PROSITE" id="PS01124"/>
    </source>
</evidence>
<dbReference type="SMART" id="SM00342">
    <property type="entry name" value="HTH_ARAC"/>
    <property type="match status" value="1"/>
</dbReference>
<feature type="domain" description="HTH araC/xylS-type" evidence="4">
    <location>
        <begin position="183"/>
        <end position="280"/>
    </location>
</feature>
<keyword evidence="2" id="KW-0238">DNA-binding</keyword>
<evidence type="ECO:0000313" key="6">
    <source>
        <dbReference type="Proteomes" id="UP001237592"/>
    </source>
</evidence>